<dbReference type="SMART" id="SM00267">
    <property type="entry name" value="GGDEF"/>
    <property type="match status" value="1"/>
</dbReference>
<evidence type="ECO:0000256" key="3">
    <source>
        <dbReference type="SAM" id="Coils"/>
    </source>
</evidence>
<dbReference type="RefSeq" id="WP_097103997.1">
    <property type="nucleotide sequence ID" value="NZ_OCMU01000001.1"/>
</dbReference>
<dbReference type="InterPro" id="IPR000160">
    <property type="entry name" value="GGDEF_dom"/>
</dbReference>
<evidence type="ECO:0000313" key="5">
    <source>
        <dbReference type="EMBL" id="SOD16895.1"/>
    </source>
</evidence>
<sequence>MNQFANASPSVIARETLKQLAILKIQPTPESYFKLYNQIAGNPDSQVCAVTAKLLMELAKEFPRHTPPLLNCANNLELAVKDKSWSDFKSVLVKFVATVTASNKTVPPIETAKSIPGTSWVKMIDSLFDDLFDSENFSENVNKRKKIKYVLDEFSDDPELAYTKLIALVQSWKGSDSIYQESEESIENISIPVSDANFFKQQSEPKEDILAQEYQISGYTDQLLELLAQTLEQVIANQIEDKILAGEARSLGKQVKKIQSKLGMEQFMASFQRFCVKLELGNEDKSNIQQGLLKLLSMLMDSTSELLSEDQWIKLQVSKLKKTMSRPLDMQILAQAEFSLGKIIQRQIKVKQSLGKARETMRQMVTSLISNLEELSDATGGYHEKLEYYSERINHINNIDDINQLLADIMQDTQKVRNNVLKYRNDLVFARAEINEAQNQINQLETQLQEMSEQVQEDHLTGALNRRGFDKAFEREITQLARSQGTLCFALLDIDNFKQLNDTHGHHVGDDALKYLVEAVKETVRRDDVISRYGGEEFAILLPNSGLKAAISTVARIRRYLTKKFFLHGNNRLLITFSAGVAQYQPGESQENLFKRTDEALYFAKRNGKNQIVAAEEAVAAGEICKSQNLDPVNTI</sequence>
<dbReference type="CDD" id="cd01949">
    <property type="entry name" value="GGDEF"/>
    <property type="match status" value="1"/>
</dbReference>
<evidence type="ECO:0000256" key="1">
    <source>
        <dbReference type="ARBA" id="ARBA00012528"/>
    </source>
</evidence>
<comment type="catalytic activity">
    <reaction evidence="2">
        <text>2 GTP = 3',3'-c-di-GMP + 2 diphosphate</text>
        <dbReference type="Rhea" id="RHEA:24898"/>
        <dbReference type="ChEBI" id="CHEBI:33019"/>
        <dbReference type="ChEBI" id="CHEBI:37565"/>
        <dbReference type="ChEBI" id="CHEBI:58805"/>
        <dbReference type="EC" id="2.7.7.65"/>
    </reaction>
</comment>
<proteinExistence type="predicted"/>
<feature type="domain" description="GGDEF" evidence="4">
    <location>
        <begin position="485"/>
        <end position="617"/>
    </location>
</feature>
<dbReference type="NCBIfam" id="TIGR00254">
    <property type="entry name" value="GGDEF"/>
    <property type="match status" value="1"/>
</dbReference>
<dbReference type="Proteomes" id="UP000219335">
    <property type="component" value="Unassembled WGS sequence"/>
</dbReference>
<dbReference type="InterPro" id="IPR050469">
    <property type="entry name" value="Diguanylate_Cyclase"/>
</dbReference>
<dbReference type="PANTHER" id="PTHR45138:SF9">
    <property type="entry name" value="DIGUANYLATE CYCLASE DGCM-RELATED"/>
    <property type="match status" value="1"/>
</dbReference>
<protein>
    <recommendedName>
        <fullName evidence="1">diguanylate cyclase</fullName>
        <ecNumber evidence="1">2.7.7.65</ecNumber>
    </recommendedName>
</protein>
<dbReference type="FunFam" id="3.30.70.270:FF:000001">
    <property type="entry name" value="Diguanylate cyclase domain protein"/>
    <property type="match status" value="1"/>
</dbReference>
<dbReference type="GO" id="GO:0052621">
    <property type="term" value="F:diguanylate cyclase activity"/>
    <property type="evidence" value="ECO:0007669"/>
    <property type="project" value="UniProtKB-EC"/>
</dbReference>
<dbReference type="EC" id="2.7.7.65" evidence="1"/>
<dbReference type="EMBL" id="OCMU01000001">
    <property type="protein sequence ID" value="SOD16895.1"/>
    <property type="molecule type" value="Genomic_DNA"/>
</dbReference>
<feature type="coiled-coil region" evidence="3">
    <location>
        <begin position="420"/>
        <end position="461"/>
    </location>
</feature>
<dbReference type="AlphaFoldDB" id="A0A286A4P7"/>
<evidence type="ECO:0000256" key="2">
    <source>
        <dbReference type="ARBA" id="ARBA00034247"/>
    </source>
</evidence>
<dbReference type="Gene3D" id="3.30.70.270">
    <property type="match status" value="1"/>
</dbReference>
<dbReference type="InterPro" id="IPR043128">
    <property type="entry name" value="Rev_trsase/Diguanyl_cyclase"/>
</dbReference>
<keyword evidence="3" id="KW-0175">Coiled coil</keyword>
<dbReference type="SUPFAM" id="SSF55073">
    <property type="entry name" value="Nucleotide cyclase"/>
    <property type="match status" value="1"/>
</dbReference>
<reference evidence="5 6" key="1">
    <citation type="submission" date="2017-09" db="EMBL/GenBank/DDBJ databases">
        <authorList>
            <person name="Ehlers B."/>
            <person name="Leendertz F.H."/>
        </authorList>
    </citation>
    <scope>NUCLEOTIDE SEQUENCE [LARGE SCALE GENOMIC DNA]</scope>
    <source>
        <strain evidence="5 6">Nm42</strain>
    </source>
</reference>
<evidence type="ECO:0000259" key="4">
    <source>
        <dbReference type="PROSITE" id="PS50887"/>
    </source>
</evidence>
<dbReference type="InterPro" id="IPR029787">
    <property type="entry name" value="Nucleotide_cyclase"/>
</dbReference>
<gene>
    <name evidence="5" type="ORF">SAMN06297164_0847</name>
</gene>
<dbReference type="Pfam" id="PF00990">
    <property type="entry name" value="GGDEF"/>
    <property type="match status" value="1"/>
</dbReference>
<evidence type="ECO:0000313" key="6">
    <source>
        <dbReference type="Proteomes" id="UP000219335"/>
    </source>
</evidence>
<name>A0A286A4P7_9PROT</name>
<dbReference type="PANTHER" id="PTHR45138">
    <property type="entry name" value="REGULATORY COMPONENTS OF SENSORY TRANSDUCTION SYSTEM"/>
    <property type="match status" value="1"/>
</dbReference>
<accession>A0A286A4P7</accession>
<organism evidence="5 6">
    <name type="scientific">Nitrosomonas ureae</name>
    <dbReference type="NCBI Taxonomy" id="44577"/>
    <lineage>
        <taxon>Bacteria</taxon>
        <taxon>Pseudomonadati</taxon>
        <taxon>Pseudomonadota</taxon>
        <taxon>Betaproteobacteria</taxon>
        <taxon>Nitrosomonadales</taxon>
        <taxon>Nitrosomonadaceae</taxon>
        <taxon>Nitrosomonas</taxon>
    </lineage>
</organism>
<dbReference type="PROSITE" id="PS50887">
    <property type="entry name" value="GGDEF"/>
    <property type="match status" value="1"/>
</dbReference>